<keyword evidence="1" id="KW-0963">Cytoplasm</keyword>
<evidence type="ECO:0000256" key="1">
    <source>
        <dbReference type="ARBA" id="ARBA00022490"/>
    </source>
</evidence>
<dbReference type="Gene3D" id="3.90.550.10">
    <property type="entry name" value="Spore Coat Polysaccharide Biosynthesis Protein SpsA, Chain A"/>
    <property type="match status" value="1"/>
</dbReference>
<keyword evidence="2 9" id="KW-0808">Transferase</keyword>
<dbReference type="HAMAP" id="MF_00316">
    <property type="entry name" value="MobA"/>
    <property type="match status" value="1"/>
</dbReference>
<dbReference type="Pfam" id="PF12804">
    <property type="entry name" value="NTP_transf_3"/>
    <property type="match status" value="1"/>
</dbReference>
<accession>A0A644ZC89</accession>
<dbReference type="GO" id="GO:0005525">
    <property type="term" value="F:GTP binding"/>
    <property type="evidence" value="ECO:0007669"/>
    <property type="project" value="UniProtKB-KW"/>
</dbReference>
<evidence type="ECO:0000259" key="8">
    <source>
        <dbReference type="Pfam" id="PF12804"/>
    </source>
</evidence>
<dbReference type="PANTHER" id="PTHR19136:SF81">
    <property type="entry name" value="MOLYBDENUM COFACTOR GUANYLYLTRANSFERASE"/>
    <property type="match status" value="1"/>
</dbReference>
<dbReference type="GO" id="GO:0046872">
    <property type="term" value="F:metal ion binding"/>
    <property type="evidence" value="ECO:0007669"/>
    <property type="project" value="UniProtKB-KW"/>
</dbReference>
<proteinExistence type="inferred from homology"/>
<dbReference type="InterPro" id="IPR013482">
    <property type="entry name" value="Molybde_CF_guanTrfase"/>
</dbReference>
<dbReference type="InterPro" id="IPR029044">
    <property type="entry name" value="Nucleotide-diphossugar_trans"/>
</dbReference>
<comment type="caution">
    <text evidence="9">The sequence shown here is derived from an EMBL/GenBank/DDBJ whole genome shotgun (WGS) entry which is preliminary data.</text>
</comment>
<evidence type="ECO:0000256" key="7">
    <source>
        <dbReference type="ARBA" id="ARBA00023150"/>
    </source>
</evidence>
<protein>
    <submittedName>
        <fullName evidence="9">Putative molybdenum cofactor guanylyltransferase</fullName>
        <ecNumber evidence="9">2.7.7.77</ecNumber>
    </submittedName>
</protein>
<feature type="domain" description="MobA-like NTP transferase" evidence="8">
    <location>
        <begin position="7"/>
        <end position="140"/>
    </location>
</feature>
<keyword evidence="3" id="KW-0479">Metal-binding</keyword>
<dbReference type="GO" id="GO:0061603">
    <property type="term" value="F:molybdenum cofactor guanylyltransferase activity"/>
    <property type="evidence" value="ECO:0007669"/>
    <property type="project" value="UniProtKB-EC"/>
</dbReference>
<reference evidence="9" key="1">
    <citation type="submission" date="2019-08" db="EMBL/GenBank/DDBJ databases">
        <authorList>
            <person name="Kucharzyk K."/>
            <person name="Murdoch R.W."/>
            <person name="Higgins S."/>
            <person name="Loffler F."/>
        </authorList>
    </citation>
    <scope>NUCLEOTIDE SEQUENCE</scope>
</reference>
<evidence type="ECO:0000256" key="5">
    <source>
        <dbReference type="ARBA" id="ARBA00022842"/>
    </source>
</evidence>
<dbReference type="EC" id="2.7.7.77" evidence="9"/>
<evidence type="ECO:0000256" key="2">
    <source>
        <dbReference type="ARBA" id="ARBA00022679"/>
    </source>
</evidence>
<dbReference type="CDD" id="cd02503">
    <property type="entry name" value="MobA"/>
    <property type="match status" value="1"/>
</dbReference>
<dbReference type="InterPro" id="IPR025877">
    <property type="entry name" value="MobA-like_NTP_Trfase"/>
</dbReference>
<organism evidence="9">
    <name type="scientific">bioreactor metagenome</name>
    <dbReference type="NCBI Taxonomy" id="1076179"/>
    <lineage>
        <taxon>unclassified sequences</taxon>
        <taxon>metagenomes</taxon>
        <taxon>ecological metagenomes</taxon>
    </lineage>
</organism>
<evidence type="ECO:0000313" key="9">
    <source>
        <dbReference type="EMBL" id="MPM38297.1"/>
    </source>
</evidence>
<dbReference type="SUPFAM" id="SSF53448">
    <property type="entry name" value="Nucleotide-diphospho-sugar transferases"/>
    <property type="match status" value="1"/>
</dbReference>
<dbReference type="AlphaFoldDB" id="A0A644ZC89"/>
<evidence type="ECO:0000256" key="4">
    <source>
        <dbReference type="ARBA" id="ARBA00022741"/>
    </source>
</evidence>
<gene>
    <name evidence="9" type="primary">mobA_19</name>
    <name evidence="9" type="ORF">SDC9_84926</name>
</gene>
<dbReference type="PANTHER" id="PTHR19136">
    <property type="entry name" value="MOLYBDENUM COFACTOR GUANYLYLTRANSFERASE"/>
    <property type="match status" value="1"/>
</dbReference>
<evidence type="ECO:0000256" key="6">
    <source>
        <dbReference type="ARBA" id="ARBA00023134"/>
    </source>
</evidence>
<keyword evidence="5" id="KW-0460">Magnesium</keyword>
<dbReference type="EMBL" id="VSSQ01008238">
    <property type="protein sequence ID" value="MPM38297.1"/>
    <property type="molecule type" value="Genomic_DNA"/>
</dbReference>
<keyword evidence="4" id="KW-0547">Nucleotide-binding</keyword>
<keyword evidence="6" id="KW-0342">GTP-binding</keyword>
<name>A0A644ZC89_9ZZZZ</name>
<sequence length="186" mass="20219">MEMFGTAAILAGGKSTRMGYDKQCILHERITTQLREVFPDILVVTAHPELYRGVRTAADEFSSCGPLAGIHAAVKHSYSEYVYITACDMPDFSANYAAYLMARVRESLPPACVTLLKEGKIQPFHAFYGKALLPALSRDLSAGLTSPGKLLEGTGALFISAEEAPDIFSNLNTAEELAKWRADVVT</sequence>
<evidence type="ECO:0000256" key="3">
    <source>
        <dbReference type="ARBA" id="ARBA00022723"/>
    </source>
</evidence>
<keyword evidence="7" id="KW-0501">Molybdenum cofactor biosynthesis</keyword>
<keyword evidence="9" id="KW-0548">Nucleotidyltransferase</keyword>
<dbReference type="GO" id="GO:0006777">
    <property type="term" value="P:Mo-molybdopterin cofactor biosynthetic process"/>
    <property type="evidence" value="ECO:0007669"/>
    <property type="project" value="UniProtKB-KW"/>
</dbReference>